<dbReference type="eggNOG" id="ENOG502QU5X">
    <property type="taxonomic scope" value="Eukaryota"/>
</dbReference>
<dbReference type="STRING" id="4577.A0A1D6M9Q7"/>
<evidence type="ECO:0000313" key="2">
    <source>
        <dbReference type="EMBL" id="AQK87534.1"/>
    </source>
</evidence>
<evidence type="ECO:0000256" key="1">
    <source>
        <dbReference type="SAM" id="MobiDB-lite"/>
    </source>
</evidence>
<dbReference type="PaxDb" id="4577-GRMZM2G371313_P01"/>
<dbReference type="AlphaFoldDB" id="A0A1D6M9Q7"/>
<name>A0A1D6M9Q7_MAIZE</name>
<accession>A0A1D6M9Q7</accession>
<dbReference type="InterPro" id="IPR025638">
    <property type="entry name" value="DUF4336"/>
</dbReference>
<dbReference type="EMBL" id="CM000782">
    <property type="protein sequence ID" value="AQK87534.1"/>
    <property type="molecule type" value="Genomic_DNA"/>
</dbReference>
<dbReference type="ExpressionAtlas" id="A0A1D6M9Q7">
    <property type="expression patterns" value="baseline and differential"/>
</dbReference>
<feature type="region of interest" description="Disordered" evidence="1">
    <location>
        <begin position="1"/>
        <end position="53"/>
    </location>
</feature>
<sequence>MAAAAVASSSTPRPLRLAQRGAVSAHASHHVSAPPHRSRRPRLSVSASAGVEGTSGSERFYFNFTGFPFPLGPFLNRRTIRTEAVKGSIWLFEQEQALGFSSVSTNIRMTVIKLKSGGLWVHAPIAPTKECIQARTLPDPIGPYHPLVSSPIEFYSLCCWLQMLKELDAPVEHIVLPTFAYEHKIFVGPFSRKFPKAQIWVAPRQWSWPINLPLEFFGIFRAKPLKDEDDATPWVAEIEQKVLSSPEVGIGPYVEVAFYHKPSRTLLVTDAVIFVPQQPPECISKESLLASAKNGLAVKLLSKGKEVPDEPVVDNKLNRQKESSLIVVVELSCADRCSDYAEHALISNYAMFSMHYSKLVDNGKCVCLGWERMVLQILFLGPSNLLEPNASFAQMSQKLIVSPIVKTLVFSKVPEKVRDWVDRIAADWRFRRIIPCHFAAPINASRSDFLAAFAFLDEFLPERAAAAPGLSLLLASFMGKAASYFPPDDMKTLSSLDEFLVSVGAVKKTVSGRKR</sequence>
<feature type="compositionally biased region" description="Low complexity" evidence="1">
    <location>
        <begin position="22"/>
        <end position="35"/>
    </location>
</feature>
<dbReference type="OMA" id="CPGQWSF"/>
<gene>
    <name evidence="2" type="ORF">ZEAMMB73_Zm00001d038678</name>
</gene>
<dbReference type="PANTHER" id="PTHR33835">
    <property type="entry name" value="YALI0C07656P"/>
    <property type="match status" value="1"/>
</dbReference>
<dbReference type="InParanoid" id="A0A1D6M9Q7"/>
<proteinExistence type="predicted"/>
<dbReference type="FunCoup" id="A0A1D6M9Q7">
    <property type="interactions" value="650"/>
</dbReference>
<dbReference type="PANTHER" id="PTHR33835:SF2">
    <property type="entry name" value="LYSINE-TRNA LIGASE"/>
    <property type="match status" value="1"/>
</dbReference>
<organism evidence="2">
    <name type="scientific">Zea mays</name>
    <name type="common">Maize</name>
    <dbReference type="NCBI Taxonomy" id="4577"/>
    <lineage>
        <taxon>Eukaryota</taxon>
        <taxon>Viridiplantae</taxon>
        <taxon>Streptophyta</taxon>
        <taxon>Embryophyta</taxon>
        <taxon>Tracheophyta</taxon>
        <taxon>Spermatophyta</taxon>
        <taxon>Magnoliopsida</taxon>
        <taxon>Liliopsida</taxon>
        <taxon>Poales</taxon>
        <taxon>Poaceae</taxon>
        <taxon>PACMAD clade</taxon>
        <taxon>Panicoideae</taxon>
        <taxon>Andropogonodae</taxon>
        <taxon>Andropogoneae</taxon>
        <taxon>Tripsacinae</taxon>
        <taxon>Zea</taxon>
    </lineage>
</organism>
<protein>
    <submittedName>
        <fullName evidence="2">Uncharacterized protein</fullName>
    </submittedName>
</protein>
<dbReference type="Pfam" id="PF14234">
    <property type="entry name" value="DUF4336"/>
    <property type="match status" value="3"/>
</dbReference>
<reference evidence="2" key="1">
    <citation type="submission" date="2015-12" db="EMBL/GenBank/DDBJ databases">
        <title>Update maize B73 reference genome by single molecule sequencing technologies.</title>
        <authorList>
            <consortium name="Maize Genome Sequencing Project"/>
            <person name="Ware D."/>
        </authorList>
    </citation>
    <scope>NUCLEOTIDE SEQUENCE</scope>
    <source>
        <tissue evidence="2">Seedling</tissue>
    </source>
</reference>